<sequence length="63" mass="7658">MHFKIVAFPSPLFLRPTHDEFYFFIMSARKFFLEYEKVSRFVEGLNDVDHVQYYQLSLYSKAI</sequence>
<organism evidence="1 2">
    <name type="scientific">Pseudomonas jessenii</name>
    <dbReference type="NCBI Taxonomy" id="77298"/>
    <lineage>
        <taxon>Bacteria</taxon>
        <taxon>Pseudomonadati</taxon>
        <taxon>Pseudomonadota</taxon>
        <taxon>Gammaproteobacteria</taxon>
        <taxon>Pseudomonadales</taxon>
        <taxon>Pseudomonadaceae</taxon>
        <taxon>Pseudomonas</taxon>
    </lineage>
</organism>
<evidence type="ECO:0000313" key="2">
    <source>
        <dbReference type="Proteomes" id="UP000255365"/>
    </source>
</evidence>
<comment type="caution">
    <text evidence="1">The sequence shown here is derived from an EMBL/GenBank/DDBJ whole genome shotgun (WGS) entry which is preliminary data.</text>
</comment>
<proteinExistence type="predicted"/>
<dbReference type="AlphaFoldDB" id="A0A370SU01"/>
<reference evidence="1 2" key="1">
    <citation type="submission" date="2018-07" db="EMBL/GenBank/DDBJ databases">
        <title>Genome sequencing of rice bacterial endophytes.</title>
        <authorList>
            <person name="Venturi V."/>
        </authorList>
    </citation>
    <scope>NUCLEOTIDE SEQUENCE [LARGE SCALE GENOMIC DNA]</scope>
    <source>
        <strain evidence="1 2">E2333</strain>
    </source>
</reference>
<dbReference type="EMBL" id="QRAV01000003">
    <property type="protein sequence ID" value="RDL23218.1"/>
    <property type="molecule type" value="Genomic_DNA"/>
</dbReference>
<gene>
    <name evidence="1" type="ORF">DEU51_103351</name>
</gene>
<name>A0A370SU01_PSEJE</name>
<accession>A0A370SU01</accession>
<protein>
    <submittedName>
        <fullName evidence="1">Uncharacterized protein</fullName>
    </submittedName>
</protein>
<evidence type="ECO:0000313" key="1">
    <source>
        <dbReference type="EMBL" id="RDL23218.1"/>
    </source>
</evidence>
<dbReference type="Proteomes" id="UP000255365">
    <property type="component" value="Unassembled WGS sequence"/>
</dbReference>